<evidence type="ECO:0000313" key="2">
    <source>
        <dbReference type="Proteomes" id="UP000799439"/>
    </source>
</evidence>
<organism evidence="1 2">
    <name type="scientific">Myriangium duriaei CBS 260.36</name>
    <dbReference type="NCBI Taxonomy" id="1168546"/>
    <lineage>
        <taxon>Eukaryota</taxon>
        <taxon>Fungi</taxon>
        <taxon>Dikarya</taxon>
        <taxon>Ascomycota</taxon>
        <taxon>Pezizomycotina</taxon>
        <taxon>Dothideomycetes</taxon>
        <taxon>Dothideomycetidae</taxon>
        <taxon>Myriangiales</taxon>
        <taxon>Myriangiaceae</taxon>
        <taxon>Myriangium</taxon>
    </lineage>
</organism>
<proteinExistence type="predicted"/>
<dbReference type="OrthoDB" id="4358152at2759"/>
<name>A0A9P4IXJ0_9PEZI</name>
<evidence type="ECO:0008006" key="3">
    <source>
        <dbReference type="Google" id="ProtNLM"/>
    </source>
</evidence>
<gene>
    <name evidence="1" type="ORF">K461DRAFT_295923</name>
</gene>
<evidence type="ECO:0000313" key="1">
    <source>
        <dbReference type="EMBL" id="KAF2150669.1"/>
    </source>
</evidence>
<reference evidence="1" key="1">
    <citation type="journal article" date="2020" name="Stud. Mycol.">
        <title>101 Dothideomycetes genomes: a test case for predicting lifestyles and emergence of pathogens.</title>
        <authorList>
            <person name="Haridas S."/>
            <person name="Albert R."/>
            <person name="Binder M."/>
            <person name="Bloem J."/>
            <person name="Labutti K."/>
            <person name="Salamov A."/>
            <person name="Andreopoulos B."/>
            <person name="Baker S."/>
            <person name="Barry K."/>
            <person name="Bills G."/>
            <person name="Bluhm B."/>
            <person name="Cannon C."/>
            <person name="Castanera R."/>
            <person name="Culley D."/>
            <person name="Daum C."/>
            <person name="Ezra D."/>
            <person name="Gonzalez J."/>
            <person name="Henrissat B."/>
            <person name="Kuo A."/>
            <person name="Liang C."/>
            <person name="Lipzen A."/>
            <person name="Lutzoni F."/>
            <person name="Magnuson J."/>
            <person name="Mondo S."/>
            <person name="Nolan M."/>
            <person name="Ohm R."/>
            <person name="Pangilinan J."/>
            <person name="Park H.-J."/>
            <person name="Ramirez L."/>
            <person name="Alfaro M."/>
            <person name="Sun H."/>
            <person name="Tritt A."/>
            <person name="Yoshinaga Y."/>
            <person name="Zwiers L.-H."/>
            <person name="Turgeon B."/>
            <person name="Goodwin S."/>
            <person name="Spatafora J."/>
            <person name="Crous P."/>
            <person name="Grigoriev I."/>
        </authorList>
    </citation>
    <scope>NUCLEOTIDE SEQUENCE</scope>
    <source>
        <strain evidence="1">CBS 260.36</strain>
    </source>
</reference>
<protein>
    <recommendedName>
        <fullName evidence="3">F-box domain-containing protein</fullName>
    </recommendedName>
</protein>
<comment type="caution">
    <text evidence="1">The sequence shown here is derived from an EMBL/GenBank/DDBJ whole genome shotgun (WGS) entry which is preliminary data.</text>
</comment>
<dbReference type="EMBL" id="ML996089">
    <property type="protein sequence ID" value="KAF2150669.1"/>
    <property type="molecule type" value="Genomic_DNA"/>
</dbReference>
<accession>A0A9P4IXJ0</accession>
<dbReference type="Proteomes" id="UP000799439">
    <property type="component" value="Unassembled WGS sequence"/>
</dbReference>
<dbReference type="AlphaFoldDB" id="A0A9P4IXJ0"/>
<sequence length="486" mass="56347">MSPLSFDALPPEILLNVLYRINDLASLDDILRASPAAWRIFNSYGVDITDRVLNSGRMHSHIVQIIRVIADIRHDCFPICNLEDFQYYLCRTAVSRDRVDEPRECMECYFINDGHRCRPDPCESYLQSRARFPAKATSATARKIIHTARHILALTSDCLELYLQRFRKSASSSHVHNDEAVAELIHTLEAPHARRSIEMQPAPDFVRDIGQPMWLEEQIVHRAFYRIQLIKELKRALRDGTITSWPNDDVDSLLSMDSADICGLEQEALDVVYYEHAGVVNSENTYETTEHGAFVAAEEYMSENGSQPPLHSWSRPWRAPASQTPDIKDIKQQCSGLENMMCHGRTLFKSVYGRYPENLAPSFVSYRRLGFGIWSLDRLVQCGFAVKSEIARVYRPCISAWVRLLTPDEVAKLNNWDRGRPSDAELYKRWKAEWQQHRAERRANGRSEIDEDLLIDYSDDYDYDYSDHSEDEQKWWDQHFPDHGRN</sequence>
<keyword evidence="2" id="KW-1185">Reference proteome</keyword>